<keyword evidence="2 5" id="KW-0238">DNA-binding</keyword>
<dbReference type="RefSeq" id="WP_304600174.1">
    <property type="nucleotide sequence ID" value="NZ_JAUQYP010000001.1"/>
</dbReference>
<dbReference type="PROSITE" id="PS50932">
    <property type="entry name" value="HTH_LACI_2"/>
    <property type="match status" value="1"/>
</dbReference>
<dbReference type="Gene3D" id="3.40.50.2300">
    <property type="match status" value="2"/>
</dbReference>
<keyword evidence="3" id="KW-0804">Transcription</keyword>
<evidence type="ECO:0000256" key="2">
    <source>
        <dbReference type="ARBA" id="ARBA00023125"/>
    </source>
</evidence>
<dbReference type="SUPFAM" id="SSF53822">
    <property type="entry name" value="Periplasmic binding protein-like I"/>
    <property type="match status" value="1"/>
</dbReference>
<evidence type="ECO:0000313" key="6">
    <source>
        <dbReference type="Proteomes" id="UP001232536"/>
    </source>
</evidence>
<sequence length="363" mass="39071">MSSDVGERRVTLQSIADALGVSRTTVSNAYNRPDRLSRQLQERILETARELGYAGPDPIARQLRTGQRSAVGLVLTDSLPFAFNDEAAVGFLHGLATACETAHMPLMLIPVTSDRDGGVAQIEQAAVDSMVVYSVPDRAPYVDAVLRKNIPVVVVDGPKDLPHTSWAGLDQLGSSALTAKHLADLGHREVGVLCHRLSDEPYVGHVDDERLSRATYPVQRERVIGFRDEFLRLVGDGARVHVTERRVSDIPSGRSGARAILRDFPDVTAIVCTCDALALGVLATARELGLRVPEDLSVTGFDDIPSAAGAGLTTIWQPLAEKGEVAGEMVLGNANTAASRHETLPTRLMVRETTAAARHGRVR</sequence>
<protein>
    <submittedName>
        <fullName evidence="5">LacI family DNA-binding transcriptional regulator</fullName>
    </submittedName>
</protein>
<organism evidence="5 6">
    <name type="scientific">Actinotalea lenta</name>
    <dbReference type="NCBI Taxonomy" id="3064654"/>
    <lineage>
        <taxon>Bacteria</taxon>
        <taxon>Bacillati</taxon>
        <taxon>Actinomycetota</taxon>
        <taxon>Actinomycetes</taxon>
        <taxon>Micrococcales</taxon>
        <taxon>Cellulomonadaceae</taxon>
        <taxon>Actinotalea</taxon>
    </lineage>
</organism>
<evidence type="ECO:0000313" key="5">
    <source>
        <dbReference type="EMBL" id="MDO8106522.1"/>
    </source>
</evidence>
<dbReference type="EMBL" id="JAUQYP010000001">
    <property type="protein sequence ID" value="MDO8106522.1"/>
    <property type="molecule type" value="Genomic_DNA"/>
</dbReference>
<reference evidence="5 6" key="1">
    <citation type="submission" date="2023-07" db="EMBL/GenBank/DDBJ databases">
        <title>Description of novel actinomycetes strains, isolated from tidal flat sediment.</title>
        <authorList>
            <person name="Lu C."/>
        </authorList>
    </citation>
    <scope>NUCLEOTIDE SEQUENCE [LARGE SCALE GENOMIC DNA]</scope>
    <source>
        <strain evidence="5 6">SYSU T00b441</strain>
    </source>
</reference>
<keyword evidence="1" id="KW-0805">Transcription regulation</keyword>
<dbReference type="SMART" id="SM00354">
    <property type="entry name" value="HTH_LACI"/>
    <property type="match status" value="1"/>
</dbReference>
<dbReference type="Gene3D" id="1.10.260.40">
    <property type="entry name" value="lambda repressor-like DNA-binding domains"/>
    <property type="match status" value="1"/>
</dbReference>
<evidence type="ECO:0000256" key="1">
    <source>
        <dbReference type="ARBA" id="ARBA00023015"/>
    </source>
</evidence>
<comment type="caution">
    <text evidence="5">The sequence shown here is derived from an EMBL/GenBank/DDBJ whole genome shotgun (WGS) entry which is preliminary data.</text>
</comment>
<dbReference type="CDD" id="cd06279">
    <property type="entry name" value="PBP1_LacI-like"/>
    <property type="match status" value="1"/>
</dbReference>
<dbReference type="InterPro" id="IPR010982">
    <property type="entry name" value="Lambda_DNA-bd_dom_sf"/>
</dbReference>
<dbReference type="SUPFAM" id="SSF47413">
    <property type="entry name" value="lambda repressor-like DNA-binding domains"/>
    <property type="match status" value="1"/>
</dbReference>
<dbReference type="InterPro" id="IPR028082">
    <property type="entry name" value="Peripla_BP_I"/>
</dbReference>
<dbReference type="GO" id="GO:0003677">
    <property type="term" value="F:DNA binding"/>
    <property type="evidence" value="ECO:0007669"/>
    <property type="project" value="UniProtKB-KW"/>
</dbReference>
<gene>
    <name evidence="5" type="ORF">Q6348_04850</name>
</gene>
<dbReference type="Pfam" id="PF00356">
    <property type="entry name" value="LacI"/>
    <property type="match status" value="1"/>
</dbReference>
<accession>A0ABT9D6Q9</accession>
<dbReference type="PANTHER" id="PTHR30146:SF138">
    <property type="entry name" value="TRANSCRIPTIONAL REGULATORY PROTEIN"/>
    <property type="match status" value="1"/>
</dbReference>
<keyword evidence="6" id="KW-1185">Reference proteome</keyword>
<name>A0ABT9D6Q9_9CELL</name>
<dbReference type="InterPro" id="IPR000843">
    <property type="entry name" value="HTH_LacI"/>
</dbReference>
<dbReference type="Proteomes" id="UP001232536">
    <property type="component" value="Unassembled WGS sequence"/>
</dbReference>
<proteinExistence type="predicted"/>
<feature type="domain" description="HTH lacI-type" evidence="4">
    <location>
        <begin position="10"/>
        <end position="65"/>
    </location>
</feature>
<evidence type="ECO:0000259" key="4">
    <source>
        <dbReference type="PROSITE" id="PS50932"/>
    </source>
</evidence>
<evidence type="ECO:0000256" key="3">
    <source>
        <dbReference type="ARBA" id="ARBA00023163"/>
    </source>
</evidence>
<dbReference type="PANTHER" id="PTHR30146">
    <property type="entry name" value="LACI-RELATED TRANSCRIPTIONAL REPRESSOR"/>
    <property type="match status" value="1"/>
</dbReference>
<dbReference type="CDD" id="cd01392">
    <property type="entry name" value="HTH_LacI"/>
    <property type="match status" value="1"/>
</dbReference>
<dbReference type="InterPro" id="IPR046335">
    <property type="entry name" value="LacI/GalR-like_sensor"/>
</dbReference>
<dbReference type="Pfam" id="PF13377">
    <property type="entry name" value="Peripla_BP_3"/>
    <property type="match status" value="1"/>
</dbReference>